<gene>
    <name evidence="1" type="ORF">K1Y79_28305</name>
</gene>
<dbReference type="EMBL" id="JAICCF010000007">
    <property type="protein sequence ID" value="MBW8688271.1"/>
    <property type="molecule type" value="Genomic_DNA"/>
</dbReference>
<proteinExistence type="predicted"/>
<evidence type="ECO:0000313" key="1">
    <source>
        <dbReference type="EMBL" id="MBW8688271.1"/>
    </source>
</evidence>
<dbReference type="RefSeq" id="WP_220253599.1">
    <property type="nucleotide sequence ID" value="NZ_JAICCF010000007.1"/>
</dbReference>
<protein>
    <submittedName>
        <fullName evidence="1">Uncharacterized protein</fullName>
    </submittedName>
</protein>
<evidence type="ECO:0000313" key="2">
    <source>
        <dbReference type="Proteomes" id="UP000812961"/>
    </source>
</evidence>
<name>A0ABS7GKM1_9BACT</name>
<dbReference type="Pfam" id="PF19377">
    <property type="entry name" value="DUF5952"/>
    <property type="match status" value="1"/>
</dbReference>
<keyword evidence="2" id="KW-1185">Reference proteome</keyword>
<accession>A0ABS7GKM1</accession>
<comment type="caution">
    <text evidence="1">The sequence shown here is derived from an EMBL/GenBank/DDBJ whole genome shotgun (WGS) entry which is preliminary data.</text>
</comment>
<dbReference type="Proteomes" id="UP000812961">
    <property type="component" value="Unassembled WGS sequence"/>
</dbReference>
<reference evidence="1 2" key="1">
    <citation type="submission" date="2021-08" db="EMBL/GenBank/DDBJ databases">
        <title>The genome sequence of Chitinophaga sp. B61.</title>
        <authorList>
            <person name="Zhang X."/>
        </authorList>
    </citation>
    <scope>NUCLEOTIDE SEQUENCE [LARGE SCALE GENOMIC DNA]</scope>
    <source>
        <strain evidence="1 2">B61</strain>
    </source>
</reference>
<organism evidence="1 2">
    <name type="scientific">Chitinophaga rhizophila</name>
    <dbReference type="NCBI Taxonomy" id="2866212"/>
    <lineage>
        <taxon>Bacteria</taxon>
        <taxon>Pseudomonadati</taxon>
        <taxon>Bacteroidota</taxon>
        <taxon>Chitinophagia</taxon>
        <taxon>Chitinophagales</taxon>
        <taxon>Chitinophagaceae</taxon>
        <taxon>Chitinophaga</taxon>
    </lineage>
</organism>
<dbReference type="InterPro" id="IPR045996">
    <property type="entry name" value="DUF5952"/>
</dbReference>
<sequence length="95" mass="10704">MEKYLLKIDCDVLNEMGLTVNRMICAVAQDEPAVGDVYCFLIGEISHPITIKVISLVAVNKVCNNSIEVYCCGEEIDEDDDPIKERFAWQTFSID</sequence>